<evidence type="ECO:0000256" key="9">
    <source>
        <dbReference type="ARBA" id="ARBA00023280"/>
    </source>
</evidence>
<sequence>MWDPLRNEFPETLHGFRCMLAVKFLQALVDSYSPDTKGYEYIRDLICILRSRHYNEANIRYGLLVSRIQCTPASQLRESSCVTCSCEHCPRHFKKTGLEKQAHEQEAQVLPDI</sequence>
<comment type="subcellular location">
    <subcellularLocation>
        <location evidence="2 10">Host cytoplasm</location>
        <location evidence="2 10">Host perinuclear region</location>
    </subcellularLocation>
</comment>
<evidence type="ECO:0000256" key="3">
    <source>
        <dbReference type="ARBA" id="ARBA00009397"/>
    </source>
</evidence>
<dbReference type="Pfam" id="PF03716">
    <property type="entry name" value="WCCH"/>
    <property type="match status" value="1"/>
</dbReference>
<reference evidence="12" key="1">
    <citation type="journal article" date="2013" name="Arch. Virol.">
        <title>Molecular identification of a new begomovirus associated with mosaic disease of Jatropha curcas L. in Nigeria.</title>
        <authorList>
            <person name="Kashina B.D."/>
            <person name="Alegbejo M.D."/>
            <person name="Banwo O.O."/>
            <person name="Nielsen S.L."/>
            <person name="Nicolaisen M."/>
        </authorList>
    </citation>
    <scope>NUCLEOTIDE SEQUENCE</scope>
    <source>
        <strain evidence="12">3</strain>
    </source>
</reference>
<dbReference type="GO" id="GO:0060967">
    <property type="term" value="P:negative regulation of gene silencing by regulatory ncRNA"/>
    <property type="evidence" value="ECO:0007669"/>
    <property type="project" value="InterPro"/>
</dbReference>
<feature type="domain" description="WCCH motif" evidence="11">
    <location>
        <begin position="80"/>
        <end position="103"/>
    </location>
</feature>
<proteinExistence type="inferred from homology"/>
<dbReference type="InterPro" id="IPR002511">
    <property type="entry name" value="Gemini_V2"/>
</dbReference>
<evidence type="ECO:0000256" key="2">
    <source>
        <dbReference type="ARBA" id="ARBA00004407"/>
    </source>
</evidence>
<evidence type="ECO:0000256" key="10">
    <source>
        <dbReference type="RuleBase" id="RU364051"/>
    </source>
</evidence>
<evidence type="ECO:0000256" key="1">
    <source>
        <dbReference type="ARBA" id="ARBA00003603"/>
    </source>
</evidence>
<keyword evidence="7" id="KW-1090">Inhibition of host innate immune response by virus</keyword>
<dbReference type="InterPro" id="IPR005159">
    <property type="entry name" value="WCCH"/>
</dbReference>
<evidence type="ECO:0000259" key="11">
    <source>
        <dbReference type="Pfam" id="PF03716"/>
    </source>
</evidence>
<protein>
    <recommendedName>
        <fullName evidence="10">Protein V2</fullName>
    </recommendedName>
</protein>
<keyword evidence="9" id="KW-0899">Viral immunoevasion</keyword>
<dbReference type="Pfam" id="PF01524">
    <property type="entry name" value="Gemini_V2"/>
    <property type="match status" value="1"/>
</dbReference>
<evidence type="ECO:0000256" key="5">
    <source>
        <dbReference type="ARBA" id="ARBA00022463"/>
    </source>
</evidence>
<organism evidence="12">
    <name type="scientific">Jatropha mosaic Nigeria virus</name>
    <dbReference type="NCBI Taxonomy" id="1213406"/>
    <lineage>
        <taxon>Viruses</taxon>
        <taxon>Monodnaviria</taxon>
        <taxon>Shotokuvirae</taxon>
        <taxon>Cressdnaviricota</taxon>
        <taxon>Repensiviricetes</taxon>
        <taxon>Geplafuvirales</taxon>
        <taxon>Geminiviridae</taxon>
        <taxon>Begomovirus</taxon>
        <taxon>Begomovirus jatrophanigeriaense</taxon>
    </lineage>
</organism>
<keyword evidence="5 10" id="KW-0941">Suppressor of RNA silencing</keyword>
<name>I7BBV5_9GEMI</name>
<keyword evidence="8 10" id="KW-1035">Host cytoplasm</keyword>
<evidence type="ECO:0000256" key="6">
    <source>
        <dbReference type="ARBA" id="ARBA00022581"/>
    </source>
</evidence>
<dbReference type="GO" id="GO:0044220">
    <property type="term" value="C:host cell perinuclear region of cytoplasm"/>
    <property type="evidence" value="ECO:0007669"/>
    <property type="project" value="UniProtKB-SubCell"/>
</dbReference>
<comment type="function">
    <text evidence="1 10">Through its interaction with host SGS3, acts as a suppressor of RNA-mediated gene silencing, also known as post-transcriptional gene silencing (PTGS), a mechanism of plant viral defense that limits the accumulation of viral RNAs.</text>
</comment>
<dbReference type="EMBL" id="JX025359">
    <property type="protein sequence ID" value="AFO38438.1"/>
    <property type="molecule type" value="Genomic_DNA"/>
</dbReference>
<comment type="subunit">
    <text evidence="4 10">Interacts with host SGS3.</text>
</comment>
<dbReference type="GO" id="GO:0052170">
    <property type="term" value="P:symbiont-mediated suppression of host innate immune response"/>
    <property type="evidence" value="ECO:0007669"/>
    <property type="project" value="UniProtKB-KW"/>
</dbReference>
<comment type="similarity">
    <text evidence="3 10">Belongs to the geminiviridae protein AV2/V2 family.</text>
</comment>
<keyword evidence="6 10" id="KW-0945">Host-virus interaction</keyword>
<evidence type="ECO:0000256" key="7">
    <source>
        <dbReference type="ARBA" id="ARBA00022632"/>
    </source>
</evidence>
<evidence type="ECO:0000313" key="12">
    <source>
        <dbReference type="EMBL" id="AFO38438.1"/>
    </source>
</evidence>
<accession>I7BBV5</accession>
<evidence type="ECO:0000256" key="8">
    <source>
        <dbReference type="ARBA" id="ARBA00023200"/>
    </source>
</evidence>
<evidence type="ECO:0000256" key="4">
    <source>
        <dbReference type="ARBA" id="ARBA00011105"/>
    </source>
</evidence>